<reference evidence="1" key="1">
    <citation type="journal article" date="2014" name="Genome Biol. Evol.">
        <title>Pangenome evidence for extensive interdomain horizontal transfer affecting lineage core and shell genes in uncultured planktonic thaumarchaeota and euryarchaeota.</title>
        <authorList>
            <person name="Deschamps P."/>
            <person name="Zivanovic Y."/>
            <person name="Moreira D."/>
            <person name="Rodriguez-Valera F."/>
            <person name="Lopez-Garcia P."/>
        </authorList>
    </citation>
    <scope>NUCLEOTIDE SEQUENCE</scope>
</reference>
<accession>A0A075H5B0</accession>
<sequence>MEQHLLDAKAEVISYSTKLPKKRWQRIEMMQRVAKAIQRTKDSWCFSDIIYAIELAYGEETVNETLVETLALEGEDWINSSENIESQGEDGIEEAFAFISKTENESLYF</sequence>
<proteinExistence type="predicted"/>
<name>A0A075H5B0_9EURY</name>
<protein>
    <submittedName>
        <fullName evidence="1">Uncharacterized protein</fullName>
    </submittedName>
</protein>
<evidence type="ECO:0000313" key="1">
    <source>
        <dbReference type="EMBL" id="AIF11244.1"/>
    </source>
</evidence>
<dbReference type="EMBL" id="KF900912">
    <property type="protein sequence ID" value="AIF11244.1"/>
    <property type="molecule type" value="Genomic_DNA"/>
</dbReference>
<organism evidence="1">
    <name type="scientific">uncultured marine group II/III euryarchaeote KM3_51_D01</name>
    <dbReference type="NCBI Taxonomy" id="1456454"/>
    <lineage>
        <taxon>Archaea</taxon>
        <taxon>Methanobacteriati</taxon>
        <taxon>Methanobacteriota</taxon>
        <taxon>environmental samples</taxon>
    </lineage>
</organism>
<dbReference type="AlphaFoldDB" id="A0A075H5B0"/>